<accession>A0ABU2NIQ1</accession>
<sequence length="515" mass="54322">MPRRWGWPVRGGGRAAHVEPGVAYAGTTSQLCGLFPFAVSSGASVHGVPIGRHMHTAEPVGLDPAGWLRTGLVSNTGVWVQGQPGIGKSSIVKRLLVGLVGFGMTAVIPGDVKGEYTPLIEALGGTVWRIGRGRHALNPLDPGPLAPALAAAVGTERDRIAETLRARRASLLEALLSIVRRGEVTVTERRLLTAALDLTASSTSTSAAGASVAGGAGQPVIPDVLRVLAAGVDPLPRLAAAADDTDYRRATRELVNTLGLLCDGPIRGLFDRPSTVTAEPDTRAMSLDISALDNDDDDVVAAAMLCSWTWSANLIDATTSLALDDSSSATAASARRRNVVQVQDELWRALRVAPGLVERSDRITRLGRHRGVVSFQVTHSLDDLEALPTEQDRAKARGMAARNAILLLGGMADRELDGLRRITPLTDNEAALITSWAAPPTWHAGHTHPGRGRYLIKSGERLGLPVALTSPPPSSSSTTPTARSTSTRNRPPRLHDPAVWRDPARAGRAGRAPAV</sequence>
<proteinExistence type="predicted"/>
<dbReference type="Proteomes" id="UP001183202">
    <property type="component" value="Unassembled WGS sequence"/>
</dbReference>
<evidence type="ECO:0008006" key="4">
    <source>
        <dbReference type="Google" id="ProtNLM"/>
    </source>
</evidence>
<organism evidence="2 3">
    <name type="scientific">Pseudonocardia charpentierae</name>
    <dbReference type="NCBI Taxonomy" id="3075545"/>
    <lineage>
        <taxon>Bacteria</taxon>
        <taxon>Bacillati</taxon>
        <taxon>Actinomycetota</taxon>
        <taxon>Actinomycetes</taxon>
        <taxon>Pseudonocardiales</taxon>
        <taxon>Pseudonocardiaceae</taxon>
        <taxon>Pseudonocardia</taxon>
    </lineage>
</organism>
<dbReference type="EMBL" id="JAVREJ010000048">
    <property type="protein sequence ID" value="MDT0353852.1"/>
    <property type="molecule type" value="Genomic_DNA"/>
</dbReference>
<evidence type="ECO:0000313" key="2">
    <source>
        <dbReference type="EMBL" id="MDT0353852.1"/>
    </source>
</evidence>
<protein>
    <recommendedName>
        <fullName evidence="4">AAA-like domain-containing protein</fullName>
    </recommendedName>
</protein>
<feature type="region of interest" description="Disordered" evidence="1">
    <location>
        <begin position="464"/>
        <end position="515"/>
    </location>
</feature>
<dbReference type="InterPro" id="IPR051162">
    <property type="entry name" value="T4SS_component"/>
</dbReference>
<dbReference type="InterPro" id="IPR027417">
    <property type="entry name" value="P-loop_NTPase"/>
</dbReference>
<dbReference type="PANTHER" id="PTHR30121">
    <property type="entry name" value="UNCHARACTERIZED PROTEIN YJGR-RELATED"/>
    <property type="match status" value="1"/>
</dbReference>
<gene>
    <name evidence="2" type="ORF">RM445_30640</name>
</gene>
<evidence type="ECO:0000256" key="1">
    <source>
        <dbReference type="SAM" id="MobiDB-lite"/>
    </source>
</evidence>
<dbReference type="RefSeq" id="WP_311560363.1">
    <property type="nucleotide sequence ID" value="NZ_JAVREJ010000048.1"/>
</dbReference>
<evidence type="ECO:0000313" key="3">
    <source>
        <dbReference type="Proteomes" id="UP001183202"/>
    </source>
</evidence>
<feature type="compositionally biased region" description="Low complexity" evidence="1">
    <location>
        <begin position="475"/>
        <end position="489"/>
    </location>
</feature>
<feature type="compositionally biased region" description="Low complexity" evidence="1">
    <location>
        <begin position="506"/>
        <end position="515"/>
    </location>
</feature>
<dbReference type="SUPFAM" id="SSF52540">
    <property type="entry name" value="P-loop containing nucleoside triphosphate hydrolases"/>
    <property type="match status" value="1"/>
</dbReference>
<name>A0ABU2NIQ1_9PSEU</name>
<reference evidence="3" key="1">
    <citation type="submission" date="2023-07" db="EMBL/GenBank/DDBJ databases">
        <title>30 novel species of actinomycetes from the DSMZ collection.</title>
        <authorList>
            <person name="Nouioui I."/>
        </authorList>
    </citation>
    <scope>NUCLEOTIDE SEQUENCE [LARGE SCALE GENOMIC DNA]</scope>
    <source>
        <strain evidence="3">DSM 45834</strain>
    </source>
</reference>
<comment type="caution">
    <text evidence="2">The sequence shown here is derived from an EMBL/GenBank/DDBJ whole genome shotgun (WGS) entry which is preliminary data.</text>
</comment>
<keyword evidence="3" id="KW-1185">Reference proteome</keyword>
<dbReference type="Gene3D" id="3.40.50.300">
    <property type="entry name" value="P-loop containing nucleotide triphosphate hydrolases"/>
    <property type="match status" value="2"/>
</dbReference>
<feature type="compositionally biased region" description="Basic and acidic residues" evidence="1">
    <location>
        <begin position="493"/>
        <end position="505"/>
    </location>
</feature>
<dbReference type="PANTHER" id="PTHR30121:SF6">
    <property type="entry name" value="SLR6007 PROTEIN"/>
    <property type="match status" value="1"/>
</dbReference>